<dbReference type="PANTHER" id="PTHR41299">
    <property type="entry name" value="THIAMINE PYROPHOSPHOKINASE"/>
    <property type="match status" value="1"/>
</dbReference>
<dbReference type="KEGG" id="tpz:Tph_c17760"/>
<dbReference type="GO" id="GO:0016301">
    <property type="term" value="F:kinase activity"/>
    <property type="evidence" value="ECO:0007669"/>
    <property type="project" value="UniProtKB-KW"/>
</dbReference>
<dbReference type="InterPro" id="IPR053149">
    <property type="entry name" value="TPK"/>
</dbReference>
<dbReference type="GO" id="GO:0030975">
    <property type="term" value="F:thiamine binding"/>
    <property type="evidence" value="ECO:0007669"/>
    <property type="project" value="InterPro"/>
</dbReference>
<dbReference type="CDD" id="cd07995">
    <property type="entry name" value="TPK"/>
    <property type="match status" value="1"/>
</dbReference>
<keyword evidence="8" id="KW-1185">Reference proteome</keyword>
<dbReference type="AlphaFoldDB" id="K4LIT3"/>
<evidence type="ECO:0000256" key="4">
    <source>
        <dbReference type="ARBA" id="ARBA00022840"/>
    </source>
</evidence>
<dbReference type="HOGENOM" id="CLU_044237_1_1_9"/>
<gene>
    <name evidence="7" type="primary">thiN2</name>
    <name evidence="7" type="ordered locus">Tph_c17760</name>
</gene>
<evidence type="ECO:0000313" key="7">
    <source>
        <dbReference type="EMBL" id="AFV11977.1"/>
    </source>
</evidence>
<evidence type="ECO:0000313" key="8">
    <source>
        <dbReference type="Proteomes" id="UP000000467"/>
    </source>
</evidence>
<keyword evidence="3 7" id="KW-0418">Kinase</keyword>
<accession>K4LIT3</accession>
<dbReference type="Pfam" id="PF04265">
    <property type="entry name" value="TPK_B1_binding"/>
    <property type="match status" value="1"/>
</dbReference>
<feature type="domain" description="Thiamin pyrophosphokinase thiamin-binding" evidence="6">
    <location>
        <begin position="146"/>
        <end position="205"/>
    </location>
</feature>
<proteinExistence type="predicted"/>
<evidence type="ECO:0000256" key="3">
    <source>
        <dbReference type="ARBA" id="ARBA00022777"/>
    </source>
</evidence>
<dbReference type="InterPro" id="IPR006282">
    <property type="entry name" value="Thi_PPkinase"/>
</dbReference>
<name>K4LIT3_THEPS</name>
<sequence>MRFLIMANGEYGDLAWYRDRLRLFDRVVCADGGAGVARMLGIVPDWIVGDLDSIREEDRSQLEGAGVRLEIHPPDKDFTDTHLALELARREGAREVAVWGGTGSRLDHTLCNLFNASRFVEDGIEVRFESPDLTIYLVDRQLIVPGSVGDTVSVLVLGDRATGLTEEGFRYPLQDADLDGRCQYTVSNVITRPHPCIRVATGILAVFHYRSLPE</sequence>
<dbReference type="PANTHER" id="PTHR41299:SF1">
    <property type="entry name" value="THIAMINE PYROPHOSPHOKINASE"/>
    <property type="match status" value="1"/>
</dbReference>
<evidence type="ECO:0000259" key="6">
    <source>
        <dbReference type="SMART" id="SM00983"/>
    </source>
</evidence>
<dbReference type="SUPFAM" id="SSF63999">
    <property type="entry name" value="Thiamin pyrophosphokinase, catalytic domain"/>
    <property type="match status" value="1"/>
</dbReference>
<organism evidence="7 8">
    <name type="scientific">Thermacetogenium phaeum (strain ATCC BAA-254 / DSM 26808 / PB)</name>
    <dbReference type="NCBI Taxonomy" id="1089553"/>
    <lineage>
        <taxon>Bacteria</taxon>
        <taxon>Bacillati</taxon>
        <taxon>Bacillota</taxon>
        <taxon>Clostridia</taxon>
        <taxon>Thermoanaerobacterales</taxon>
        <taxon>Thermoanaerobacteraceae</taxon>
        <taxon>Thermacetogenium</taxon>
    </lineage>
</organism>
<dbReference type="InterPro" id="IPR036759">
    <property type="entry name" value="TPK_catalytic_sf"/>
</dbReference>
<evidence type="ECO:0000256" key="2">
    <source>
        <dbReference type="ARBA" id="ARBA00022741"/>
    </source>
</evidence>
<dbReference type="InterPro" id="IPR036371">
    <property type="entry name" value="TPK_B1-bd_sf"/>
</dbReference>
<dbReference type="EMBL" id="CP003732">
    <property type="protein sequence ID" value="AFV11977.1"/>
    <property type="molecule type" value="Genomic_DNA"/>
</dbReference>
<dbReference type="Gene3D" id="3.40.50.10240">
    <property type="entry name" value="Thiamin pyrophosphokinase, catalytic domain"/>
    <property type="match status" value="1"/>
</dbReference>
<dbReference type="NCBIfam" id="TIGR01378">
    <property type="entry name" value="thi_PPkinase"/>
    <property type="match status" value="1"/>
</dbReference>
<reference evidence="7 8" key="1">
    <citation type="journal article" date="2012" name="BMC Genomics">
        <title>Genome-guided analysis of physiological and morphological traits of the fermentative acetate oxidizer Thermacetogenium phaeum.</title>
        <authorList>
            <person name="Oehler D."/>
            <person name="Poehlein A."/>
            <person name="Leimbach A."/>
            <person name="Muller N."/>
            <person name="Daniel R."/>
            <person name="Gottschalk G."/>
            <person name="Schink B."/>
        </authorList>
    </citation>
    <scope>NUCLEOTIDE SEQUENCE [LARGE SCALE GENOMIC DNA]</scope>
    <source>
        <strain evidence="8">ATCC BAA-254 / DSM 26808 / PB</strain>
    </source>
</reference>
<evidence type="ECO:0000256" key="1">
    <source>
        <dbReference type="ARBA" id="ARBA00022679"/>
    </source>
</evidence>
<dbReference type="EC" id="2.7.6.2" evidence="5"/>
<dbReference type="GO" id="GO:0005524">
    <property type="term" value="F:ATP binding"/>
    <property type="evidence" value="ECO:0007669"/>
    <property type="project" value="UniProtKB-KW"/>
</dbReference>
<dbReference type="RefSeq" id="WP_015050854.1">
    <property type="nucleotide sequence ID" value="NZ_KI912609.1"/>
</dbReference>
<dbReference type="Pfam" id="PF04263">
    <property type="entry name" value="TPK_catalytic"/>
    <property type="match status" value="1"/>
</dbReference>
<dbReference type="GO" id="GO:0009229">
    <property type="term" value="P:thiamine diphosphate biosynthetic process"/>
    <property type="evidence" value="ECO:0007669"/>
    <property type="project" value="InterPro"/>
</dbReference>
<dbReference type="eggNOG" id="COG1564">
    <property type="taxonomic scope" value="Bacteria"/>
</dbReference>
<evidence type="ECO:0000256" key="5">
    <source>
        <dbReference type="NCBIfam" id="TIGR01378"/>
    </source>
</evidence>
<protein>
    <recommendedName>
        <fullName evidence="5">Thiamine diphosphokinase</fullName>
        <ecNumber evidence="5">2.7.6.2</ecNumber>
    </recommendedName>
</protein>
<dbReference type="InterPro" id="IPR007371">
    <property type="entry name" value="TPK_catalytic"/>
</dbReference>
<dbReference type="GO" id="GO:0006772">
    <property type="term" value="P:thiamine metabolic process"/>
    <property type="evidence" value="ECO:0007669"/>
    <property type="project" value="UniProtKB-UniRule"/>
</dbReference>
<dbReference type="InterPro" id="IPR007373">
    <property type="entry name" value="Thiamin_PyroPKinase_B1-bd"/>
</dbReference>
<dbReference type="Proteomes" id="UP000000467">
    <property type="component" value="Chromosome"/>
</dbReference>
<dbReference type="SMART" id="SM00983">
    <property type="entry name" value="TPK_B1_binding"/>
    <property type="match status" value="1"/>
</dbReference>
<dbReference type="SUPFAM" id="SSF63862">
    <property type="entry name" value="Thiamin pyrophosphokinase, substrate-binding domain"/>
    <property type="match status" value="1"/>
</dbReference>
<dbReference type="GO" id="GO:0004788">
    <property type="term" value="F:thiamine diphosphokinase activity"/>
    <property type="evidence" value="ECO:0007669"/>
    <property type="project" value="UniProtKB-UniRule"/>
</dbReference>
<dbReference type="STRING" id="1089553.Tph_c17760"/>
<keyword evidence="1 7" id="KW-0808">Transferase</keyword>
<keyword evidence="2" id="KW-0547">Nucleotide-binding</keyword>
<keyword evidence="4" id="KW-0067">ATP-binding</keyword>